<proteinExistence type="predicted"/>
<reference evidence="5" key="1">
    <citation type="submission" date="2016-11" db="UniProtKB">
        <authorList>
            <consortium name="WormBaseParasite"/>
        </authorList>
    </citation>
    <scope>IDENTIFICATION</scope>
</reference>
<evidence type="ECO:0000256" key="2">
    <source>
        <dbReference type="ARBA" id="ARBA00022803"/>
    </source>
</evidence>
<organism evidence="4 5">
    <name type="scientific">Caenorhabditis tropicalis</name>
    <dbReference type="NCBI Taxonomy" id="1561998"/>
    <lineage>
        <taxon>Eukaryota</taxon>
        <taxon>Metazoa</taxon>
        <taxon>Ecdysozoa</taxon>
        <taxon>Nematoda</taxon>
        <taxon>Chromadorea</taxon>
        <taxon>Rhabditida</taxon>
        <taxon>Rhabditina</taxon>
        <taxon>Rhabditomorpha</taxon>
        <taxon>Rhabditoidea</taxon>
        <taxon>Rhabditidae</taxon>
        <taxon>Peloderinae</taxon>
        <taxon>Caenorhabditis</taxon>
    </lineage>
</organism>
<keyword evidence="4" id="KW-1185">Reference proteome</keyword>
<dbReference type="STRING" id="1561998.A0A1I7UEK7"/>
<accession>A0A1I7UEK7</accession>
<dbReference type="SUPFAM" id="SSF48452">
    <property type="entry name" value="TPR-like"/>
    <property type="match status" value="2"/>
</dbReference>
<dbReference type="PROSITE" id="PS50005">
    <property type="entry name" value="TPR"/>
    <property type="match status" value="2"/>
</dbReference>
<feature type="repeat" description="TPR" evidence="3">
    <location>
        <begin position="132"/>
        <end position="165"/>
    </location>
</feature>
<dbReference type="Pfam" id="PF13424">
    <property type="entry name" value="TPR_12"/>
    <property type="match status" value="1"/>
</dbReference>
<dbReference type="PANTHER" id="PTHR22904">
    <property type="entry name" value="TPR REPEAT CONTAINING PROTEIN"/>
    <property type="match status" value="1"/>
</dbReference>
<protein>
    <submittedName>
        <fullName evidence="5">TPR_REGION domain-containing protein</fullName>
    </submittedName>
</protein>
<dbReference type="WBParaSite" id="Csp11.Scaffold629.g8535.t1">
    <property type="protein sequence ID" value="Csp11.Scaffold629.g8535.t1"/>
    <property type="gene ID" value="Csp11.Scaffold629.g8535"/>
</dbReference>
<evidence type="ECO:0000313" key="4">
    <source>
        <dbReference type="Proteomes" id="UP000095282"/>
    </source>
</evidence>
<dbReference type="SMART" id="SM00028">
    <property type="entry name" value="TPR"/>
    <property type="match status" value="6"/>
</dbReference>
<keyword evidence="1" id="KW-0677">Repeat</keyword>
<dbReference type="Proteomes" id="UP000095282">
    <property type="component" value="Unplaced"/>
</dbReference>
<keyword evidence="2 3" id="KW-0802">TPR repeat</keyword>
<sequence>MTQNDLGNAAYRIKEFVTAHAHYDKAIELDPTSISFYNNKAAVYYDEEKIDECVAACKEAVRIGRETQADYKLIAKAMSRAGNAFQKKGDVEKALFWFQRSISIYMDLEIMDLMEPLLAKRNGLYKLDPVESEKCLYEGNIYSDKNEHETAIEFYAKAIKFNINSVEAYCRRAKSFGEIREYQSGLNDCEVVEKLKPELANIHVTKAKILLKIGEFERGRQAASHALKLSPGDNSAENLLSEATRQMTSRRQDIPSFSSALVPVVQNAYQIVNFDTWLLMNDLQTCCTITGIPANYRRWDCEEFIRSIAEDTARVLYSGVISAGRFGIIVAFRTKKSAKSAAKKIYDLGYFIEFTEKEEPKTVSKYLCDCGDIVTGKQPFLSG</sequence>
<dbReference type="Pfam" id="PF13181">
    <property type="entry name" value="TPR_8"/>
    <property type="match status" value="1"/>
</dbReference>
<dbReference type="eggNOG" id="KOG0548">
    <property type="taxonomic scope" value="Eukaryota"/>
</dbReference>
<feature type="repeat" description="TPR" evidence="3">
    <location>
        <begin position="75"/>
        <end position="108"/>
    </location>
</feature>
<dbReference type="GO" id="GO:0051879">
    <property type="term" value="F:Hsp90 protein binding"/>
    <property type="evidence" value="ECO:0007669"/>
    <property type="project" value="TreeGrafter"/>
</dbReference>
<dbReference type="AlphaFoldDB" id="A0A1I7UEK7"/>
<name>A0A1I7UEK7_9PELO</name>
<dbReference type="PANTHER" id="PTHR22904:SF523">
    <property type="entry name" value="STRESS-INDUCED-PHOSPHOPROTEIN 1"/>
    <property type="match status" value="1"/>
</dbReference>
<evidence type="ECO:0000313" key="5">
    <source>
        <dbReference type="WBParaSite" id="Csp11.Scaffold629.g8535.t1"/>
    </source>
</evidence>
<dbReference type="Gene3D" id="1.25.40.10">
    <property type="entry name" value="Tetratricopeptide repeat domain"/>
    <property type="match status" value="2"/>
</dbReference>
<dbReference type="InterPro" id="IPR019734">
    <property type="entry name" value="TPR_rpt"/>
</dbReference>
<dbReference type="InterPro" id="IPR011990">
    <property type="entry name" value="TPR-like_helical_dom_sf"/>
</dbReference>
<evidence type="ECO:0000256" key="1">
    <source>
        <dbReference type="ARBA" id="ARBA00022737"/>
    </source>
</evidence>
<dbReference type="FunFam" id="1.25.40.10:FF:000010">
    <property type="entry name" value="Stress-induced phosphoprotein 1"/>
    <property type="match status" value="1"/>
</dbReference>
<evidence type="ECO:0000256" key="3">
    <source>
        <dbReference type="PROSITE-ProRule" id="PRU00339"/>
    </source>
</evidence>